<accession>A0A2N5VEA3</accession>
<evidence type="ECO:0000256" key="1">
    <source>
        <dbReference type="SAM" id="Phobius"/>
    </source>
</evidence>
<feature type="transmembrane region" description="Helical" evidence="1">
    <location>
        <begin position="187"/>
        <end position="210"/>
    </location>
</feature>
<keyword evidence="1" id="KW-0812">Transmembrane</keyword>
<dbReference type="EMBL" id="PGCJ01000104">
    <property type="protein sequence ID" value="PLW48301.1"/>
    <property type="molecule type" value="Genomic_DNA"/>
</dbReference>
<keyword evidence="1" id="KW-0472">Membrane</keyword>
<reference evidence="2 3" key="1">
    <citation type="submission" date="2017-11" db="EMBL/GenBank/DDBJ databases">
        <title>De novo assembly and phasing of dikaryotic genomes from two isolates of Puccinia coronata f. sp. avenae, the causal agent of oat crown rust.</title>
        <authorList>
            <person name="Miller M.E."/>
            <person name="Zhang Y."/>
            <person name="Omidvar V."/>
            <person name="Sperschneider J."/>
            <person name="Schwessinger B."/>
            <person name="Raley C."/>
            <person name="Palmer J.M."/>
            <person name="Garnica D."/>
            <person name="Upadhyaya N."/>
            <person name="Rathjen J."/>
            <person name="Taylor J.M."/>
            <person name="Park R.F."/>
            <person name="Dodds P.N."/>
            <person name="Hirsch C.D."/>
            <person name="Kianian S.F."/>
            <person name="Figueroa M."/>
        </authorList>
    </citation>
    <scope>NUCLEOTIDE SEQUENCE [LARGE SCALE GENOMIC DNA]</scope>
    <source>
        <strain evidence="2">12NC29</strain>
    </source>
</reference>
<feature type="transmembrane region" description="Helical" evidence="1">
    <location>
        <begin position="103"/>
        <end position="124"/>
    </location>
</feature>
<proteinExistence type="predicted"/>
<dbReference type="Proteomes" id="UP000235388">
    <property type="component" value="Unassembled WGS sequence"/>
</dbReference>
<comment type="caution">
    <text evidence="2">The sequence shown here is derived from an EMBL/GenBank/DDBJ whole genome shotgun (WGS) entry which is preliminary data.</text>
</comment>
<name>A0A2N5VEA3_9BASI</name>
<keyword evidence="3" id="KW-1185">Reference proteome</keyword>
<evidence type="ECO:0000313" key="2">
    <source>
        <dbReference type="EMBL" id="PLW48301.1"/>
    </source>
</evidence>
<gene>
    <name evidence="2" type="ORF">PCANC_12870</name>
</gene>
<evidence type="ECO:0000313" key="3">
    <source>
        <dbReference type="Proteomes" id="UP000235388"/>
    </source>
</evidence>
<sequence length="504" mass="57214">MDDHLGRFFNKDILAKIPPGANPFKYLINLAEPALIYSLASNSTQYILWVLFALHCCIVLFCLVILVLLYQRGVKQFLWLVRRLNIEDKNGKNASLFLVNTNVLIPITQCMGSLASQGYILLIIKNVRTSYYASQNALTTMMVIMFTCEILTYWILSHCFLVTIYASYRNRNHVLNGARRWMPSPTLINAVFLIFPICVITACITLFTWFDLLLNPFLPEVVDMLDTLREGSSIWDQLRISSTTEEKYQLVTNLTQVVSRTESHGQELNIHFRNIVNSTMILQWVILAFVCIAALVFLVVFCKLARRFHEQAHQSSTSSVSQSSPIHLQSLNNLGEPTSIIHQRSNHQKRTLMDTVRSNPQFVHLVVRSIFILVAMLTTMATLVLGIAENEQSLINPELRRTLAWLTTASGTWSAIPISWHCWRLYKDKSGGHLLASSAPESKEVTLTVKRNNASLEQSSEPGLEEIKIDRDFDTWSTLHYNKAGDELSYSRGSLGDPFKCSTS</sequence>
<feature type="transmembrane region" description="Helical" evidence="1">
    <location>
        <begin position="365"/>
        <end position="388"/>
    </location>
</feature>
<feature type="transmembrane region" description="Helical" evidence="1">
    <location>
        <begin position="281"/>
        <end position="301"/>
    </location>
</feature>
<feature type="transmembrane region" description="Helical" evidence="1">
    <location>
        <begin position="144"/>
        <end position="166"/>
    </location>
</feature>
<dbReference type="AlphaFoldDB" id="A0A2N5VEA3"/>
<feature type="transmembrane region" description="Helical" evidence="1">
    <location>
        <begin position="46"/>
        <end position="70"/>
    </location>
</feature>
<keyword evidence="1" id="KW-1133">Transmembrane helix</keyword>
<protein>
    <submittedName>
        <fullName evidence="2">Uncharacterized protein</fullName>
    </submittedName>
</protein>
<organism evidence="2 3">
    <name type="scientific">Puccinia coronata f. sp. avenae</name>
    <dbReference type="NCBI Taxonomy" id="200324"/>
    <lineage>
        <taxon>Eukaryota</taxon>
        <taxon>Fungi</taxon>
        <taxon>Dikarya</taxon>
        <taxon>Basidiomycota</taxon>
        <taxon>Pucciniomycotina</taxon>
        <taxon>Pucciniomycetes</taxon>
        <taxon>Pucciniales</taxon>
        <taxon>Pucciniaceae</taxon>
        <taxon>Puccinia</taxon>
    </lineage>
</organism>